<dbReference type="GO" id="GO:0005829">
    <property type="term" value="C:cytosol"/>
    <property type="evidence" value="ECO:0007669"/>
    <property type="project" value="TreeGrafter"/>
</dbReference>
<dbReference type="GO" id="GO:0006260">
    <property type="term" value="P:DNA replication"/>
    <property type="evidence" value="ECO:0007669"/>
    <property type="project" value="UniProtKB-KW"/>
</dbReference>
<comment type="similarity">
    <text evidence="13 14">Belongs to the NAD-dependent DNA ligase family. LigA subfamily.</text>
</comment>
<comment type="caution">
    <text evidence="16">The sequence shown here is derived from an EMBL/GenBank/DDBJ whole genome shotgun (WGS) entry which is preliminary data.</text>
</comment>
<feature type="domain" description="BRCT" evidence="15">
    <location>
        <begin position="621"/>
        <end position="697"/>
    </location>
</feature>
<feature type="active site" description="N6-AMP-lysine intermediate" evidence="14">
    <location>
        <position position="154"/>
    </location>
</feature>
<keyword evidence="7 14" id="KW-0227">DNA damage</keyword>
<dbReference type="NCBIfam" id="NF005932">
    <property type="entry name" value="PRK07956.1"/>
    <property type="match status" value="1"/>
</dbReference>
<evidence type="ECO:0000256" key="4">
    <source>
        <dbReference type="ARBA" id="ARBA00022598"/>
    </source>
</evidence>
<dbReference type="Pfam" id="PF00533">
    <property type="entry name" value="BRCT"/>
    <property type="match status" value="1"/>
</dbReference>
<feature type="binding site" evidence="14">
    <location>
        <position position="209"/>
    </location>
    <ligand>
        <name>NAD(+)</name>
        <dbReference type="ChEBI" id="CHEBI:57540"/>
    </ligand>
</feature>
<dbReference type="GO" id="GO:0006281">
    <property type="term" value="P:DNA repair"/>
    <property type="evidence" value="ECO:0007669"/>
    <property type="project" value="UniProtKB-KW"/>
</dbReference>
<dbReference type="GO" id="GO:0003911">
    <property type="term" value="F:DNA ligase (NAD+) activity"/>
    <property type="evidence" value="ECO:0007669"/>
    <property type="project" value="UniProtKB-UniRule"/>
</dbReference>
<dbReference type="FunFam" id="1.10.150.20:FF:000006">
    <property type="entry name" value="DNA ligase"/>
    <property type="match status" value="1"/>
</dbReference>
<accession>A0A1F4NPL3</accession>
<evidence type="ECO:0000313" key="17">
    <source>
        <dbReference type="Proteomes" id="UP000178085"/>
    </source>
</evidence>
<keyword evidence="10 14" id="KW-0520">NAD</keyword>
<dbReference type="GO" id="GO:0046872">
    <property type="term" value="F:metal ion binding"/>
    <property type="evidence" value="ECO:0007669"/>
    <property type="project" value="UniProtKB-KW"/>
</dbReference>
<evidence type="ECO:0000256" key="10">
    <source>
        <dbReference type="ARBA" id="ARBA00023027"/>
    </source>
</evidence>
<evidence type="ECO:0000256" key="13">
    <source>
        <dbReference type="ARBA" id="ARBA00060881"/>
    </source>
</evidence>
<feature type="binding site" evidence="14">
    <location>
        <position position="444"/>
    </location>
    <ligand>
        <name>Zn(2+)</name>
        <dbReference type="ChEBI" id="CHEBI:29105"/>
    </ligand>
</feature>
<dbReference type="InterPro" id="IPR004149">
    <property type="entry name" value="Znf_DNAligase_C4"/>
</dbReference>
<keyword evidence="14" id="KW-0464">Manganese</keyword>
<dbReference type="Gene3D" id="2.40.50.140">
    <property type="entry name" value="Nucleic acid-binding proteins"/>
    <property type="match status" value="1"/>
</dbReference>
<dbReference type="Pfam" id="PF01653">
    <property type="entry name" value="DNA_ligase_aden"/>
    <property type="match status" value="1"/>
</dbReference>
<dbReference type="PROSITE" id="PS50172">
    <property type="entry name" value="BRCT"/>
    <property type="match status" value="1"/>
</dbReference>
<keyword evidence="6 14" id="KW-0479">Metal-binding</keyword>
<evidence type="ECO:0000259" key="15">
    <source>
        <dbReference type="PROSITE" id="PS50172"/>
    </source>
</evidence>
<dbReference type="InterPro" id="IPR013840">
    <property type="entry name" value="DNAligase_N"/>
</dbReference>
<feature type="binding site" evidence="14">
    <location>
        <position position="464"/>
    </location>
    <ligand>
        <name>Zn(2+)</name>
        <dbReference type="ChEBI" id="CHEBI:29105"/>
    </ligand>
</feature>
<feature type="binding site" evidence="14">
    <location>
        <begin position="83"/>
        <end position="84"/>
    </location>
    <ligand>
        <name>NAD(+)</name>
        <dbReference type="ChEBI" id="CHEBI:57540"/>
    </ligand>
</feature>
<feature type="binding site" evidence="14">
    <location>
        <position position="323"/>
    </location>
    <ligand>
        <name>NAD(+)</name>
        <dbReference type="ChEBI" id="CHEBI:57540"/>
    </ligand>
</feature>
<reference evidence="16 17" key="1">
    <citation type="journal article" date="2016" name="Nat. Commun.">
        <title>Thousands of microbial genomes shed light on interconnected biogeochemical processes in an aquifer system.</title>
        <authorList>
            <person name="Anantharaman K."/>
            <person name="Brown C.T."/>
            <person name="Hug L.A."/>
            <person name="Sharon I."/>
            <person name="Castelle C.J."/>
            <person name="Probst A.J."/>
            <person name="Thomas B.C."/>
            <person name="Singh A."/>
            <person name="Wilkins M.J."/>
            <person name="Karaoz U."/>
            <person name="Brodie E.L."/>
            <person name="Williams K.H."/>
            <person name="Hubbard S.S."/>
            <person name="Banfield J.F."/>
        </authorList>
    </citation>
    <scope>NUCLEOTIDE SEQUENCE [LARGE SCALE GENOMIC DNA]</scope>
</reference>
<dbReference type="InterPro" id="IPR041663">
    <property type="entry name" value="DisA/LigA_HHH"/>
</dbReference>
<keyword evidence="4 14" id="KW-0436">Ligase</keyword>
<dbReference type="InterPro" id="IPR010994">
    <property type="entry name" value="RuvA_2-like"/>
</dbReference>
<keyword evidence="8 14" id="KW-0862">Zinc</keyword>
<feature type="binding site" evidence="14">
    <location>
        <position position="152"/>
    </location>
    <ligand>
        <name>NAD(+)</name>
        <dbReference type="ChEBI" id="CHEBI:57540"/>
    </ligand>
</feature>
<proteinExistence type="inferred from homology"/>
<dbReference type="InterPro" id="IPR004150">
    <property type="entry name" value="NAD_DNA_ligase_OB"/>
</dbReference>
<dbReference type="SUPFAM" id="SSF47781">
    <property type="entry name" value="RuvA domain 2-like"/>
    <property type="match status" value="1"/>
</dbReference>
<name>A0A1F4NPL3_UNCK3</name>
<dbReference type="InterPro" id="IPR013839">
    <property type="entry name" value="DNAligase_adenylation"/>
</dbReference>
<dbReference type="PANTHER" id="PTHR23389">
    <property type="entry name" value="CHROMOSOME TRANSMISSION FIDELITY FACTOR 18"/>
    <property type="match status" value="1"/>
</dbReference>
<keyword evidence="5 14" id="KW-0235">DNA replication</keyword>
<protein>
    <recommendedName>
        <fullName evidence="3 14">DNA ligase</fullName>
        <ecNumber evidence="2 14">6.5.1.2</ecNumber>
    </recommendedName>
    <alternativeName>
        <fullName evidence="14">Polydeoxyribonucleotide synthase [NAD(+)]</fullName>
    </alternativeName>
</protein>
<dbReference type="Pfam" id="PF03120">
    <property type="entry name" value="OB_DNA_ligase"/>
    <property type="match status" value="1"/>
</dbReference>
<dbReference type="InterPro" id="IPR012340">
    <property type="entry name" value="NA-bd_OB-fold"/>
</dbReference>
<dbReference type="InterPro" id="IPR001357">
    <property type="entry name" value="BRCT_dom"/>
</dbReference>
<sequence>MNKAEAKTEIERLRRELNRHNRLYYVLDKPEISDAEYDRLYRKLVGLETQYPDLVASDSPTQRVGDKVSGEFKKVRHSRPRMSLDDAFSLQEVEDFEQRAKKLYNSTHRSASSWLAQDRINTSYDSGDALLPRMTGHHQGKSEEGLWDYVCELKIDGLQIVLTYRDGLLATAATRGDGVTGEDVTHTIKTVRDIPLKLSKLLDMVVSGEIYISKRDFAKINSEQQKTSGQLYANPRNLAAGTVRQLDPKVASGRRLKSFVYDLEGGVSPKTQVEILKELTDLGFSVNPKNQLCRDLSEAEKFIRKWAEGRDELPYEIDGVVVKVNDLATRRMLGVTAKAPRWAIAYKFPAEQKPTKILDIVVQVGRQGTLTPVAVLEPVKLAGSTVSRATLHNEDEIKRKDVRIGDTVIVRKAGDVIPEVVSVIKSKRPNSAKPFRMPDKCPICGDKVVRVEGEVAHKCANKNCFVVQLRKLEHFVSRDAFDIDGLGTKILEQLYKEGLVRDPADLFTLEEGDIEPLERFAEKSASNLIQSIQSSKTISFNRFIYALGILHVGAQTARDLTNTFSDLDEIIHIFPSSFQEVDGIGEKVANSIFEFFQDEHNLALVEKLLAVGVVIKRATALTSHKLAGKTFVVTGTLDSMSREEAEAKIRMLGGKASSSVSIKTDFVVVGINPGSKSDQAKKLGVKILDEKSFIKLL</sequence>
<feature type="binding site" evidence="14">
    <location>
        <begin position="34"/>
        <end position="38"/>
    </location>
    <ligand>
        <name>NAD(+)</name>
        <dbReference type="ChEBI" id="CHEBI:57540"/>
    </ligand>
</feature>
<dbReference type="PANTHER" id="PTHR23389:SF9">
    <property type="entry name" value="DNA LIGASE"/>
    <property type="match status" value="1"/>
</dbReference>
<dbReference type="SUPFAM" id="SSF56091">
    <property type="entry name" value="DNA ligase/mRNA capping enzyme, catalytic domain"/>
    <property type="match status" value="1"/>
</dbReference>
<comment type="cofactor">
    <cofactor evidence="14">
        <name>Mg(2+)</name>
        <dbReference type="ChEBI" id="CHEBI:18420"/>
    </cofactor>
    <cofactor evidence="14">
        <name>Mn(2+)</name>
        <dbReference type="ChEBI" id="CHEBI:29035"/>
    </cofactor>
</comment>
<evidence type="ECO:0000256" key="8">
    <source>
        <dbReference type="ARBA" id="ARBA00022833"/>
    </source>
</evidence>
<evidence type="ECO:0000256" key="9">
    <source>
        <dbReference type="ARBA" id="ARBA00022842"/>
    </source>
</evidence>
<gene>
    <name evidence="14" type="primary">ligA</name>
    <name evidence="16" type="ORF">A3K51_00285</name>
</gene>
<dbReference type="FunFam" id="2.40.50.140:FF:000012">
    <property type="entry name" value="DNA ligase"/>
    <property type="match status" value="1"/>
</dbReference>
<dbReference type="SUPFAM" id="SSF52113">
    <property type="entry name" value="BRCT domain"/>
    <property type="match status" value="1"/>
</dbReference>
<evidence type="ECO:0000256" key="2">
    <source>
        <dbReference type="ARBA" id="ARBA00012722"/>
    </source>
</evidence>
<evidence type="ECO:0000256" key="6">
    <source>
        <dbReference type="ARBA" id="ARBA00022723"/>
    </source>
</evidence>
<keyword evidence="11 14" id="KW-0234">DNA repair</keyword>
<evidence type="ECO:0000313" key="16">
    <source>
        <dbReference type="EMBL" id="OGB73306.1"/>
    </source>
</evidence>
<dbReference type="Gene3D" id="1.10.287.610">
    <property type="entry name" value="Helix hairpin bin"/>
    <property type="match status" value="1"/>
</dbReference>
<dbReference type="SMART" id="SM00532">
    <property type="entry name" value="LIGANc"/>
    <property type="match status" value="1"/>
</dbReference>
<dbReference type="CDD" id="cd17748">
    <property type="entry name" value="BRCT_DNA_ligase_like"/>
    <property type="match status" value="1"/>
</dbReference>
<dbReference type="Gene3D" id="3.40.50.10190">
    <property type="entry name" value="BRCT domain"/>
    <property type="match status" value="1"/>
</dbReference>
<dbReference type="HAMAP" id="MF_01588">
    <property type="entry name" value="DNA_ligase_A"/>
    <property type="match status" value="1"/>
</dbReference>
<evidence type="ECO:0000256" key="12">
    <source>
        <dbReference type="ARBA" id="ARBA00034005"/>
    </source>
</evidence>
<dbReference type="Proteomes" id="UP000178085">
    <property type="component" value="Unassembled WGS sequence"/>
</dbReference>
<organism evidence="16 17">
    <name type="scientific">candidate division Kazan bacterium RIFCSPLOWO2_01_FULL_45_19</name>
    <dbReference type="NCBI Taxonomy" id="1798538"/>
    <lineage>
        <taxon>Bacteria</taxon>
        <taxon>Bacteria division Kazan-3B-28</taxon>
    </lineage>
</organism>
<dbReference type="InterPro" id="IPR036420">
    <property type="entry name" value="BRCT_dom_sf"/>
</dbReference>
<dbReference type="InterPro" id="IPR001679">
    <property type="entry name" value="DNA_ligase"/>
</dbReference>
<comment type="function">
    <text evidence="1 14">DNA ligase that catalyzes the formation of phosphodiester linkages between 5'-phosphoryl and 3'-hydroxyl groups in double-stranded DNA using NAD as a coenzyme and as the energy source for the reaction. It is essential for DNA replication and repair of damaged DNA.</text>
</comment>
<dbReference type="Gene3D" id="6.20.10.30">
    <property type="match status" value="1"/>
</dbReference>
<feature type="binding site" evidence="14">
    <location>
        <position position="459"/>
    </location>
    <ligand>
        <name>Zn(2+)</name>
        <dbReference type="ChEBI" id="CHEBI:29105"/>
    </ligand>
</feature>
<dbReference type="NCBIfam" id="TIGR00575">
    <property type="entry name" value="dnlj"/>
    <property type="match status" value="1"/>
</dbReference>
<dbReference type="SUPFAM" id="SSF50249">
    <property type="entry name" value="Nucleic acid-binding proteins"/>
    <property type="match status" value="1"/>
</dbReference>
<dbReference type="EMBL" id="METD01000001">
    <property type="protein sequence ID" value="OGB73306.1"/>
    <property type="molecule type" value="Genomic_DNA"/>
</dbReference>
<dbReference type="CDD" id="cd00114">
    <property type="entry name" value="LIGANc"/>
    <property type="match status" value="1"/>
</dbReference>
<dbReference type="PIRSF" id="PIRSF001604">
    <property type="entry name" value="LigA"/>
    <property type="match status" value="1"/>
</dbReference>
<feature type="binding site" evidence="14">
    <location>
        <position position="347"/>
    </location>
    <ligand>
        <name>NAD(+)</name>
        <dbReference type="ChEBI" id="CHEBI:57540"/>
    </ligand>
</feature>
<dbReference type="FunFam" id="1.10.150.20:FF:000007">
    <property type="entry name" value="DNA ligase"/>
    <property type="match status" value="1"/>
</dbReference>
<evidence type="ECO:0000256" key="11">
    <source>
        <dbReference type="ARBA" id="ARBA00023204"/>
    </source>
</evidence>
<dbReference type="Pfam" id="PF12826">
    <property type="entry name" value="HHH_2"/>
    <property type="match status" value="1"/>
</dbReference>
<dbReference type="Gene3D" id="1.10.150.20">
    <property type="entry name" value="5' to 3' exonuclease, C-terminal subdomain"/>
    <property type="match status" value="2"/>
</dbReference>
<evidence type="ECO:0000256" key="1">
    <source>
        <dbReference type="ARBA" id="ARBA00004067"/>
    </source>
</evidence>
<dbReference type="AlphaFoldDB" id="A0A1F4NPL3"/>
<feature type="binding site" evidence="14">
    <location>
        <position position="441"/>
    </location>
    <ligand>
        <name>Zn(2+)</name>
        <dbReference type="ChEBI" id="CHEBI:29105"/>
    </ligand>
</feature>
<dbReference type="EC" id="6.5.1.2" evidence="2 14"/>
<dbReference type="Gene3D" id="3.30.470.30">
    <property type="entry name" value="DNA ligase/mRNA capping enzyme"/>
    <property type="match status" value="1"/>
</dbReference>
<evidence type="ECO:0000256" key="5">
    <source>
        <dbReference type="ARBA" id="ARBA00022705"/>
    </source>
</evidence>
<evidence type="ECO:0000256" key="7">
    <source>
        <dbReference type="ARBA" id="ARBA00022763"/>
    </source>
</evidence>
<comment type="catalytic activity">
    <reaction evidence="12 14">
        <text>NAD(+) + (deoxyribonucleotide)n-3'-hydroxyl + 5'-phospho-(deoxyribonucleotide)m = (deoxyribonucleotide)n+m + AMP + beta-nicotinamide D-nucleotide.</text>
        <dbReference type="EC" id="6.5.1.2"/>
    </reaction>
</comment>
<dbReference type="SMART" id="SM00292">
    <property type="entry name" value="BRCT"/>
    <property type="match status" value="1"/>
</dbReference>
<evidence type="ECO:0000256" key="14">
    <source>
        <dbReference type="HAMAP-Rule" id="MF_01588"/>
    </source>
</evidence>
<dbReference type="Pfam" id="PF03119">
    <property type="entry name" value="DNA_ligase_ZBD"/>
    <property type="match status" value="1"/>
</dbReference>
<dbReference type="Pfam" id="PF22745">
    <property type="entry name" value="Nlig-Ia"/>
    <property type="match status" value="1"/>
</dbReference>
<keyword evidence="9 14" id="KW-0460">Magnesium</keyword>
<feature type="binding site" evidence="14">
    <location>
        <position position="175"/>
    </location>
    <ligand>
        <name>NAD(+)</name>
        <dbReference type="ChEBI" id="CHEBI:57540"/>
    </ligand>
</feature>
<dbReference type="FunFam" id="1.10.287.610:FF:000002">
    <property type="entry name" value="DNA ligase"/>
    <property type="match status" value="1"/>
</dbReference>
<evidence type="ECO:0000256" key="3">
    <source>
        <dbReference type="ARBA" id="ARBA00013308"/>
    </source>
</evidence>